<reference evidence="1" key="1">
    <citation type="submission" date="2020-06" db="EMBL/GenBank/DDBJ databases">
        <title>Draft genome of Bugula neritina, a colonial animal packing powerful symbionts and potential medicines.</title>
        <authorList>
            <person name="Rayko M."/>
        </authorList>
    </citation>
    <scope>NUCLEOTIDE SEQUENCE [LARGE SCALE GENOMIC DNA]</scope>
    <source>
        <strain evidence="1">Kwan_BN1</strain>
    </source>
</reference>
<evidence type="ECO:0000313" key="2">
    <source>
        <dbReference type="Proteomes" id="UP000593567"/>
    </source>
</evidence>
<proteinExistence type="predicted"/>
<sequence>MYNCQHFNESIAIILTNGVEIGYRCPNIDEPADNLSSYTCTHKSQCGPAGRLCCKAYSTGDRRCVDGILLEPL</sequence>
<name>A0A7J7KJ00_BUGNE</name>
<accession>A0A7J7KJ00</accession>
<evidence type="ECO:0000313" key="1">
    <source>
        <dbReference type="EMBL" id="KAF6038569.1"/>
    </source>
</evidence>
<gene>
    <name evidence="1" type="ORF">EB796_003131</name>
</gene>
<comment type="caution">
    <text evidence="1">The sequence shown here is derived from an EMBL/GenBank/DDBJ whole genome shotgun (WGS) entry which is preliminary data.</text>
</comment>
<dbReference type="EMBL" id="VXIV02000397">
    <property type="protein sequence ID" value="KAF6038569.1"/>
    <property type="molecule type" value="Genomic_DNA"/>
</dbReference>
<protein>
    <submittedName>
        <fullName evidence="1">Uncharacterized protein</fullName>
    </submittedName>
</protein>
<keyword evidence="2" id="KW-1185">Reference proteome</keyword>
<dbReference type="Proteomes" id="UP000593567">
    <property type="component" value="Unassembled WGS sequence"/>
</dbReference>
<organism evidence="1 2">
    <name type="scientific">Bugula neritina</name>
    <name type="common">Brown bryozoan</name>
    <name type="synonym">Sertularia neritina</name>
    <dbReference type="NCBI Taxonomy" id="10212"/>
    <lineage>
        <taxon>Eukaryota</taxon>
        <taxon>Metazoa</taxon>
        <taxon>Spiralia</taxon>
        <taxon>Lophotrochozoa</taxon>
        <taxon>Bryozoa</taxon>
        <taxon>Gymnolaemata</taxon>
        <taxon>Cheilostomatida</taxon>
        <taxon>Flustrina</taxon>
        <taxon>Buguloidea</taxon>
        <taxon>Bugulidae</taxon>
        <taxon>Bugula</taxon>
    </lineage>
</organism>
<dbReference type="AlphaFoldDB" id="A0A7J7KJ00"/>